<gene>
    <name evidence="2" type="ORF">PHACT_13220</name>
</gene>
<dbReference type="AlphaFoldDB" id="A0A1E8CG95"/>
<dbReference type="STRING" id="1524254.PHACT_13220"/>
<sequence length="102" mass="11638">MSDKKFESLQDILAMMNPEVHMNLKTAVELGRWPDGRKLSPEQLEYCLQAIIAYEQEFLPEQQRVGYIDRTGLKKTECDDADSNSGSNPDPNKVMPLNVTKH</sequence>
<dbReference type="OrthoDB" id="5616307at2"/>
<protein>
    <recommendedName>
        <fullName evidence="4">PA-phosphatase</fullName>
    </recommendedName>
</protein>
<dbReference type="EMBL" id="MASR01000002">
    <property type="protein sequence ID" value="OFE11501.1"/>
    <property type="molecule type" value="Genomic_DNA"/>
</dbReference>
<dbReference type="Pfam" id="PF07023">
    <property type="entry name" value="DUF1315"/>
    <property type="match status" value="1"/>
</dbReference>
<reference evidence="3" key="1">
    <citation type="submission" date="2016-07" db="EMBL/GenBank/DDBJ databases">
        <authorList>
            <person name="Florea S."/>
            <person name="Webb J.S."/>
            <person name="Jaromczyk J."/>
            <person name="Schardl C.L."/>
        </authorList>
    </citation>
    <scope>NUCLEOTIDE SEQUENCE [LARGE SCALE GENOMIC DNA]</scope>
    <source>
        <strain evidence="3">KCTC 42131</strain>
    </source>
</reference>
<keyword evidence="3" id="KW-1185">Reference proteome</keyword>
<accession>A0A1E8CG95</accession>
<dbReference type="InterPro" id="IPR009749">
    <property type="entry name" value="DUF1315"/>
</dbReference>
<evidence type="ECO:0000313" key="2">
    <source>
        <dbReference type="EMBL" id="OFE11501.1"/>
    </source>
</evidence>
<name>A0A1E8CG95_9GAMM</name>
<evidence type="ECO:0008006" key="4">
    <source>
        <dbReference type="Google" id="ProtNLM"/>
    </source>
</evidence>
<dbReference type="Proteomes" id="UP000175669">
    <property type="component" value="Unassembled WGS sequence"/>
</dbReference>
<comment type="caution">
    <text evidence="2">The sequence shown here is derived from an EMBL/GenBank/DDBJ whole genome shotgun (WGS) entry which is preliminary data.</text>
</comment>
<proteinExistence type="predicted"/>
<organism evidence="2 3">
    <name type="scientific">Pseudohongiella acticola</name>
    <dbReference type="NCBI Taxonomy" id="1524254"/>
    <lineage>
        <taxon>Bacteria</taxon>
        <taxon>Pseudomonadati</taxon>
        <taxon>Pseudomonadota</taxon>
        <taxon>Gammaproteobacteria</taxon>
        <taxon>Pseudomonadales</taxon>
        <taxon>Pseudohongiellaceae</taxon>
        <taxon>Pseudohongiella</taxon>
    </lineage>
</organism>
<feature type="region of interest" description="Disordered" evidence="1">
    <location>
        <begin position="73"/>
        <end position="102"/>
    </location>
</feature>
<evidence type="ECO:0000313" key="3">
    <source>
        <dbReference type="Proteomes" id="UP000175669"/>
    </source>
</evidence>
<evidence type="ECO:0000256" key="1">
    <source>
        <dbReference type="SAM" id="MobiDB-lite"/>
    </source>
</evidence>